<dbReference type="PANTHER" id="PTHR10566:SF113">
    <property type="entry name" value="PROTEIN ACTIVITY OF BC1 COMPLEX KINASE 7, CHLOROPLASTIC"/>
    <property type="match status" value="1"/>
</dbReference>
<name>A0ABT5B2K3_9BACT</name>
<dbReference type="Pfam" id="PF03109">
    <property type="entry name" value="ABC1"/>
    <property type="match status" value="1"/>
</dbReference>
<proteinExistence type="inferred from homology"/>
<organism evidence="4 5">
    <name type="scientific">Nannocystis radixulma</name>
    <dbReference type="NCBI Taxonomy" id="2995305"/>
    <lineage>
        <taxon>Bacteria</taxon>
        <taxon>Pseudomonadati</taxon>
        <taxon>Myxococcota</taxon>
        <taxon>Polyangia</taxon>
        <taxon>Nannocystales</taxon>
        <taxon>Nannocystaceae</taxon>
        <taxon>Nannocystis</taxon>
    </lineage>
</organism>
<keyword evidence="4" id="KW-0418">Kinase</keyword>
<dbReference type="InterPro" id="IPR000719">
    <property type="entry name" value="Prot_kinase_dom"/>
</dbReference>
<protein>
    <submittedName>
        <fullName evidence="4">AarF/ABC1/UbiB kinase family protein</fullName>
    </submittedName>
</protein>
<comment type="similarity">
    <text evidence="1">Belongs to the protein kinase superfamily. ADCK protein kinase family.</text>
</comment>
<dbReference type="CDD" id="cd05121">
    <property type="entry name" value="ABC1_ADCK3-like"/>
    <property type="match status" value="1"/>
</dbReference>
<evidence type="ECO:0000256" key="1">
    <source>
        <dbReference type="ARBA" id="ARBA00009670"/>
    </source>
</evidence>
<evidence type="ECO:0000256" key="2">
    <source>
        <dbReference type="SAM" id="Phobius"/>
    </source>
</evidence>
<sequence>MTLWASMLRLMLLGMASRFRGGDGLARELRRARALRDELERLGGVFVKVGQLLSVRTDQYPWEVCREFTQLLDRVVPFSGAVAEQIVATELQAPLSAVFARFDREPIAAASIGQVHVGWLRDSGDKVAIKIQRPGIAEQVNIDLALMKAFARAVDFANIFNAQRVMPLIQELQRIMDEELSYLNEARATYDFGRTLKGRKHIYSPKVYFEHTTDRVLTMEFIEGLSASALIKAIENDDVEALERFEQLGIDRKKLAKRFFRAVLQQIYEHDICHIDPHPGNLILMPQNRICLIDFGAVGNFGPVLRERMERITMAFARNDVQGAVDATLASWEPLPLRDIEGFKAGLKPIYQRLISNAGSKYGDPNYKSNGRMLVESGRLAGEFGITAPWEHLRFTRLMWEYDTIVVTLAPDFNFARASRAYFVDRMKRRMRNHLSKQNLAAFGAGMVDIIAELPKDLQEFRYQALNTFRRSDHLYMHSMSKLSYVGKMAVEYLMAGLAVTVGALVYFRATRGAEWIDAWLAERLPLAAPWWICALILAHVLARLQRVRVRFTDID</sequence>
<evidence type="ECO:0000313" key="5">
    <source>
        <dbReference type="Proteomes" id="UP001217838"/>
    </source>
</evidence>
<dbReference type="RefSeq" id="WP_271996128.1">
    <property type="nucleotide sequence ID" value="NZ_JAQNDN010000002.1"/>
</dbReference>
<dbReference type="InterPro" id="IPR011009">
    <property type="entry name" value="Kinase-like_dom_sf"/>
</dbReference>
<feature type="transmembrane region" description="Helical" evidence="2">
    <location>
        <begin position="490"/>
        <end position="508"/>
    </location>
</feature>
<keyword evidence="2" id="KW-0812">Transmembrane</keyword>
<feature type="transmembrane region" description="Helical" evidence="2">
    <location>
        <begin position="528"/>
        <end position="545"/>
    </location>
</feature>
<gene>
    <name evidence="4" type="ORF">POL58_08475</name>
</gene>
<dbReference type="Gene3D" id="1.10.510.10">
    <property type="entry name" value="Transferase(Phosphotransferase) domain 1"/>
    <property type="match status" value="1"/>
</dbReference>
<keyword evidence="2" id="KW-1133">Transmembrane helix</keyword>
<dbReference type="PANTHER" id="PTHR10566">
    <property type="entry name" value="CHAPERONE-ACTIVITY OF BC1 COMPLEX CABC1 -RELATED"/>
    <property type="match status" value="1"/>
</dbReference>
<reference evidence="4 5" key="1">
    <citation type="submission" date="2022-11" db="EMBL/GenBank/DDBJ databases">
        <title>Minimal conservation of predation-associated metabolite biosynthetic gene clusters underscores biosynthetic potential of Myxococcota including descriptions for ten novel species: Archangium lansinium sp. nov., Myxococcus landrumus sp. nov., Nannocystis bai.</title>
        <authorList>
            <person name="Ahearne A."/>
            <person name="Stevens C."/>
            <person name="Dowd S."/>
        </authorList>
    </citation>
    <scope>NUCLEOTIDE SEQUENCE [LARGE SCALE GENOMIC DNA]</scope>
    <source>
        <strain evidence="4 5">NCELM</strain>
    </source>
</reference>
<comment type="caution">
    <text evidence="4">The sequence shown here is derived from an EMBL/GenBank/DDBJ whole genome shotgun (WGS) entry which is preliminary data.</text>
</comment>
<keyword evidence="5" id="KW-1185">Reference proteome</keyword>
<feature type="domain" description="Protein kinase" evidence="3">
    <location>
        <begin position="101"/>
        <end position="477"/>
    </location>
</feature>
<dbReference type="InterPro" id="IPR004147">
    <property type="entry name" value="ABC1_dom"/>
</dbReference>
<dbReference type="GO" id="GO:0016301">
    <property type="term" value="F:kinase activity"/>
    <property type="evidence" value="ECO:0007669"/>
    <property type="project" value="UniProtKB-KW"/>
</dbReference>
<dbReference type="EMBL" id="JAQNDN010000002">
    <property type="protein sequence ID" value="MDC0667769.1"/>
    <property type="molecule type" value="Genomic_DNA"/>
</dbReference>
<evidence type="ECO:0000313" key="4">
    <source>
        <dbReference type="EMBL" id="MDC0667769.1"/>
    </source>
</evidence>
<dbReference type="SUPFAM" id="SSF56112">
    <property type="entry name" value="Protein kinase-like (PK-like)"/>
    <property type="match status" value="1"/>
</dbReference>
<dbReference type="PROSITE" id="PS50011">
    <property type="entry name" value="PROTEIN_KINASE_DOM"/>
    <property type="match status" value="1"/>
</dbReference>
<keyword evidence="4" id="KW-0808">Transferase</keyword>
<dbReference type="InterPro" id="IPR050154">
    <property type="entry name" value="UbiB_kinase"/>
</dbReference>
<keyword evidence="2" id="KW-0472">Membrane</keyword>
<evidence type="ECO:0000259" key="3">
    <source>
        <dbReference type="PROSITE" id="PS50011"/>
    </source>
</evidence>
<accession>A0ABT5B2K3</accession>
<dbReference type="Proteomes" id="UP001217838">
    <property type="component" value="Unassembled WGS sequence"/>
</dbReference>